<dbReference type="CDD" id="cd12797">
    <property type="entry name" value="M23_peptidase"/>
    <property type="match status" value="1"/>
</dbReference>
<dbReference type="RefSeq" id="WP_098405825.1">
    <property type="nucleotide sequence ID" value="NZ_PDJE01000001.1"/>
</dbReference>
<feature type="region of interest" description="Disordered" evidence="1">
    <location>
        <begin position="1"/>
        <end position="91"/>
    </location>
</feature>
<comment type="caution">
    <text evidence="3">The sequence shown here is derived from an EMBL/GenBank/DDBJ whole genome shotgun (WGS) entry which is preliminary data.</text>
</comment>
<dbReference type="InterPro" id="IPR050570">
    <property type="entry name" value="Cell_wall_metabolism_enzyme"/>
</dbReference>
<dbReference type="Gene3D" id="2.70.70.10">
    <property type="entry name" value="Glucose Permease (Domain IIA)"/>
    <property type="match status" value="1"/>
</dbReference>
<dbReference type="GO" id="GO:0004222">
    <property type="term" value="F:metalloendopeptidase activity"/>
    <property type="evidence" value="ECO:0007669"/>
    <property type="project" value="TreeGrafter"/>
</dbReference>
<feature type="compositionally biased region" description="Low complexity" evidence="1">
    <location>
        <begin position="247"/>
        <end position="262"/>
    </location>
</feature>
<evidence type="ECO:0000313" key="3">
    <source>
        <dbReference type="EMBL" id="PFG29213.1"/>
    </source>
</evidence>
<evidence type="ECO:0000256" key="1">
    <source>
        <dbReference type="SAM" id="MobiDB-lite"/>
    </source>
</evidence>
<dbReference type="InterPro" id="IPR011055">
    <property type="entry name" value="Dup_hybrid_motif"/>
</dbReference>
<dbReference type="PANTHER" id="PTHR21666">
    <property type="entry name" value="PEPTIDASE-RELATED"/>
    <property type="match status" value="1"/>
</dbReference>
<feature type="region of interest" description="Disordered" evidence="1">
    <location>
        <begin position="227"/>
        <end position="283"/>
    </location>
</feature>
<feature type="domain" description="M23ase beta-sheet core" evidence="2">
    <location>
        <begin position="412"/>
        <end position="513"/>
    </location>
</feature>
<dbReference type="Pfam" id="PF01551">
    <property type="entry name" value="Peptidase_M23"/>
    <property type="match status" value="1"/>
</dbReference>
<feature type="compositionally biased region" description="Basic and acidic residues" evidence="1">
    <location>
        <begin position="35"/>
        <end position="44"/>
    </location>
</feature>
<keyword evidence="4" id="KW-1185">Reference proteome</keyword>
<dbReference type="Proteomes" id="UP000221369">
    <property type="component" value="Unassembled WGS sequence"/>
</dbReference>
<proteinExistence type="predicted"/>
<dbReference type="AlphaFoldDB" id="A0A2A9DRJ3"/>
<dbReference type="EMBL" id="PDJE01000001">
    <property type="protein sequence ID" value="PFG29213.1"/>
    <property type="molecule type" value="Genomic_DNA"/>
</dbReference>
<evidence type="ECO:0000259" key="2">
    <source>
        <dbReference type="Pfam" id="PF01551"/>
    </source>
</evidence>
<accession>A0A2A9DRJ3</accession>
<keyword evidence="3" id="KW-0378">Hydrolase</keyword>
<dbReference type="SUPFAM" id="SSF51261">
    <property type="entry name" value="Duplicated hybrid motif"/>
    <property type="match status" value="1"/>
</dbReference>
<organism evidence="3 4">
    <name type="scientific">Paramicrobacterium agarici</name>
    <dbReference type="NCBI Taxonomy" id="630514"/>
    <lineage>
        <taxon>Bacteria</taxon>
        <taxon>Bacillati</taxon>
        <taxon>Actinomycetota</taxon>
        <taxon>Actinomycetes</taxon>
        <taxon>Micrococcales</taxon>
        <taxon>Microbacteriaceae</taxon>
        <taxon>Paramicrobacterium</taxon>
    </lineage>
</organism>
<sequence>MSSRAFAENESVLDPSGTAPTPHTESAFGSRRARREREAREALEHANSAGVADLAEDSASAAPANTELLSRRERRHAAQQQPDGLAAALPASRDDDIELRLTRRARRRAAQSVASASTAGAPEVAEVENIDDGGDAARAAETAEVAEAADVVETAEIVEMADVVDESPEADELIAVVEPAEAADAAQSREPEIVNAPRATTEHAAVDPGEVPTTTKSFEEIIAGAFPIEEASSVPDDVPAEDDEPANEATAAANGEPNAAANPRRGRHGASSSAPVDPPRSPRSIRRLATKTMSISALLAVGLMTVATSVPANALLSADEVQAQKRQSLERQDYAAGQAQSMVNTASADVAVQRDTYGALSATQAATELGINPENTFTNDPNGTVQWPFSVGVHIGSGYGSRPGCSLGCSTNHLGQDFNPGYGAPIQAIADGVVVESTDAGGGFGVKIVIEHVIDGQMIHSLYGHMVPGSRTVQVGDHVSVGQIIGKTGNTGISTGPHLHFEILIGGTKHVDPLAWLYENTN</sequence>
<gene>
    <name evidence="3" type="ORF">ATJ78_0112</name>
</gene>
<dbReference type="InterPro" id="IPR016047">
    <property type="entry name" value="M23ase_b-sheet_dom"/>
</dbReference>
<protein>
    <submittedName>
        <fullName evidence="3">Murein DD-endopeptidase MepM/ murein hydrolase activator NlpD</fullName>
    </submittedName>
</protein>
<evidence type="ECO:0000313" key="4">
    <source>
        <dbReference type="Proteomes" id="UP000221369"/>
    </source>
</evidence>
<reference evidence="3 4" key="1">
    <citation type="submission" date="2017-10" db="EMBL/GenBank/DDBJ databases">
        <title>Sequencing the genomes of 1000 actinobacteria strains.</title>
        <authorList>
            <person name="Klenk H.-P."/>
        </authorList>
    </citation>
    <scope>NUCLEOTIDE SEQUENCE [LARGE SCALE GENOMIC DNA]</scope>
    <source>
        <strain evidence="3 4">DSM 21798</strain>
    </source>
</reference>
<name>A0A2A9DRJ3_9MICO</name>
<dbReference type="PANTHER" id="PTHR21666:SF270">
    <property type="entry name" value="MUREIN HYDROLASE ACTIVATOR ENVC"/>
    <property type="match status" value="1"/>
</dbReference>